<evidence type="ECO:0000313" key="51">
    <source>
        <dbReference type="EMBL" id="HAB3304058.1"/>
    </source>
</evidence>
<dbReference type="AlphaFoldDB" id="A0A6X6TD63"/>
<evidence type="ECO:0000313" key="18">
    <source>
        <dbReference type="EMBL" id="HAB3139509.1"/>
    </source>
</evidence>
<dbReference type="EMBL" id="DAAGIY010000014">
    <property type="protein sequence ID" value="HAB3251116.1"/>
    <property type="molecule type" value="Genomic_DNA"/>
</dbReference>
<feature type="non-terminal residue" evidence="1">
    <location>
        <position position="1"/>
    </location>
</feature>
<dbReference type="EMBL" id="DAAGIH010000015">
    <property type="protein sequence ID" value="HAB3164185.1"/>
    <property type="molecule type" value="Genomic_DNA"/>
</dbReference>
<dbReference type="EMBL" id="DAAGIJ010000016">
    <property type="protein sequence ID" value="HAB3196181.1"/>
    <property type="molecule type" value="Genomic_DNA"/>
</dbReference>
<dbReference type="EMBL" id="DAAGIG010000015">
    <property type="protein sequence ID" value="HAB3173114.1"/>
    <property type="molecule type" value="Genomic_DNA"/>
</dbReference>
<dbReference type="EMBL" id="DAAGIP010000007">
    <property type="protein sequence ID" value="HAB3227150.1"/>
    <property type="molecule type" value="Genomic_DNA"/>
</dbReference>
<dbReference type="EMBL" id="DAAFSP010000009">
    <property type="protein sequence ID" value="HAB1408957.1"/>
    <property type="molecule type" value="Genomic_DNA"/>
</dbReference>
<dbReference type="EMBL" id="DAAGKP010000014">
    <property type="protein sequence ID" value="HAB3444859.1"/>
    <property type="molecule type" value="Genomic_DNA"/>
</dbReference>
<evidence type="ECO:0000313" key="32">
    <source>
        <dbReference type="EMBL" id="HAB3222311.1"/>
    </source>
</evidence>
<evidence type="ECO:0000313" key="6">
    <source>
        <dbReference type="EMBL" id="HAB1323349.1"/>
    </source>
</evidence>
<evidence type="ECO:0000313" key="5">
    <source>
        <dbReference type="EMBL" id="HAB1321823.1"/>
    </source>
</evidence>
<evidence type="ECO:0000313" key="53">
    <source>
        <dbReference type="EMBL" id="HAB3444859.1"/>
    </source>
</evidence>
<evidence type="ECO:0000313" key="28">
    <source>
        <dbReference type="EMBL" id="HAB3194532.1"/>
    </source>
</evidence>
<dbReference type="EMBL" id="DAAQPT010000008">
    <property type="protein sequence ID" value="HAE0357864.1"/>
    <property type="molecule type" value="Genomic_DNA"/>
</dbReference>
<evidence type="ECO:0000313" key="37">
    <source>
        <dbReference type="EMBL" id="HAB3233003.1"/>
    </source>
</evidence>
<dbReference type="EMBL" id="DAAQPH010000021">
    <property type="protein sequence ID" value="HAE0290867.1"/>
    <property type="molecule type" value="Genomic_DNA"/>
</dbReference>
<dbReference type="EMBL" id="DAAFSS010000014">
    <property type="protein sequence ID" value="HAB1359576.1"/>
    <property type="molecule type" value="Genomic_DNA"/>
</dbReference>
<dbReference type="EMBL" id="DAAGIC010000061">
    <property type="protein sequence ID" value="HAB3155860.1"/>
    <property type="molecule type" value="Genomic_DNA"/>
</dbReference>
<evidence type="ECO:0000313" key="54">
    <source>
        <dbReference type="EMBL" id="HAB6024567.1"/>
    </source>
</evidence>
<dbReference type="EMBL" id="DAAHGP010000011">
    <property type="protein sequence ID" value="HAB6027368.1"/>
    <property type="molecule type" value="Genomic_DNA"/>
</dbReference>
<dbReference type="EMBL" id="DAAGIL010000008">
    <property type="protein sequence ID" value="HAB3208514.1"/>
    <property type="molecule type" value="Genomic_DNA"/>
</dbReference>
<dbReference type="EMBL" id="DAAGIU010000014">
    <property type="protein sequence ID" value="HAB3233003.1"/>
    <property type="molecule type" value="Genomic_DNA"/>
</dbReference>
<evidence type="ECO:0000313" key="23">
    <source>
        <dbReference type="EMBL" id="HAB3164185.1"/>
    </source>
</evidence>
<evidence type="ECO:0000313" key="22">
    <source>
        <dbReference type="EMBL" id="HAB3162864.1"/>
    </source>
</evidence>
<evidence type="ECO:0000313" key="33">
    <source>
        <dbReference type="EMBL" id="HAB3223645.1"/>
    </source>
</evidence>
<dbReference type="EMBL" id="DAAGIT010000015">
    <property type="protein sequence ID" value="HAB3237261.1"/>
    <property type="molecule type" value="Genomic_DNA"/>
</dbReference>
<dbReference type="EMBL" id="DAAGJF010000034">
    <property type="protein sequence ID" value="HAB3283844.1"/>
    <property type="molecule type" value="Genomic_DNA"/>
</dbReference>
<evidence type="ECO:0000313" key="38">
    <source>
        <dbReference type="EMBL" id="HAB3237260.1"/>
    </source>
</evidence>
<evidence type="ECO:0000313" key="40">
    <source>
        <dbReference type="EMBL" id="HAB3240661.1"/>
    </source>
</evidence>
<reference evidence="1" key="1">
    <citation type="journal article" date="2018" name="Genome Biol.">
        <title>SKESA: strategic k-mer extension for scrupulous assemblies.</title>
        <authorList>
            <person name="Souvorov A."/>
            <person name="Agarwala R."/>
            <person name="Lipman D.J."/>
        </authorList>
    </citation>
    <scope>NUCLEOTIDE SEQUENCE</scope>
    <source>
        <strain evidence="61">ILBSalm5409893</strain>
        <strain evidence="56">ILBSalm5409902</strain>
        <strain evidence="64">ILBSalm5409963</strain>
        <strain evidence="60">ILBSalm5409966</strain>
        <strain evidence="58">ILBSalm5410068</strain>
        <strain evidence="62">ILBSalm5410087</strain>
        <strain evidence="16">ILBSalm5410224</strain>
        <strain evidence="7">ILBSalm5516340</strain>
        <strain evidence="18">ILBSalm5516341</strain>
        <strain evidence="30">ILBSalm5516343</strain>
        <strain evidence="26">ILBSalm5516346</strain>
        <strain evidence="17">ILBSalm5516347</strain>
        <strain evidence="10">ILBSalm5516349</strain>
        <strain evidence="34">ILBSalm5516350</strain>
        <strain evidence="32">ILBSalm5516353</strain>
        <strain evidence="20">ILBSalm5516354</strain>
        <strain evidence="38">ILBSalm5516355</strain>
        <strain evidence="36">ILBSalm5516358</strain>
        <strain evidence="40">ILBSalm5516361</strain>
        <strain evidence="14">ILBSalm5516362</strain>
        <strain evidence="22">ILBSalm5516366</strain>
        <strain evidence="46">ILBSalm5516367</strain>
        <strain evidence="8">ILBSalm5516369</strain>
        <strain evidence="5">ILBSalm5516370</strain>
        <strain evidence="1">ILBSalm5516372</strain>
        <strain evidence="42">ILBSalm5516373</strain>
        <strain evidence="24">ILBSalm5516375</strain>
        <strain evidence="3">ILBSalm5516377</strain>
        <strain evidence="28">ILBSalm5516381</strain>
        <strain evidence="44">ILBSalm5516383</strain>
        <strain evidence="48">ILBSalm5516439</strain>
        <strain evidence="49">ILBSalm5516442</strain>
        <strain evidence="53">ILBSalm5516449</strain>
        <strain evidence="51">ILBSalm5516451</strain>
        <strain evidence="12">ILBSalm5516456</strain>
        <strain evidence="54">Salmonella enterica</strain>
    </source>
</reference>
<evidence type="ECO:0000313" key="9">
    <source>
        <dbReference type="EMBL" id="HAB1342443.1"/>
    </source>
</evidence>
<dbReference type="EMBL" id="DAAGHY010000015">
    <property type="protein sequence ID" value="HAB3141057.1"/>
    <property type="molecule type" value="Genomic_DNA"/>
</dbReference>
<dbReference type="EMBL" id="DAAFSM010000015">
    <property type="protein sequence ID" value="HAB1336932.1"/>
    <property type="molecule type" value="Genomic_DNA"/>
</dbReference>
<evidence type="ECO:0000313" key="25">
    <source>
        <dbReference type="EMBL" id="HAB3173114.1"/>
    </source>
</evidence>
<evidence type="ECO:0000313" key="50">
    <source>
        <dbReference type="EMBL" id="HAB3291917.1"/>
    </source>
</evidence>
<evidence type="ECO:0000313" key="27">
    <source>
        <dbReference type="EMBL" id="HAB3186987.1"/>
    </source>
</evidence>
<evidence type="ECO:0000313" key="58">
    <source>
        <dbReference type="EMBL" id="HAE0290481.1"/>
    </source>
</evidence>
<dbReference type="EMBL" id="DAAGIK010000007">
    <property type="protein sequence ID" value="HAB3185647.1"/>
    <property type="molecule type" value="Genomic_DNA"/>
</dbReference>
<dbReference type="EMBL" id="DAAGIU010000007">
    <property type="protein sequence ID" value="HAB3231624.1"/>
    <property type="molecule type" value="Genomic_DNA"/>
</dbReference>
<dbReference type="EMBL" id="DAAGIL010000015">
    <property type="protein sequence ID" value="HAB3209891.1"/>
    <property type="molecule type" value="Genomic_DNA"/>
</dbReference>
<dbReference type="EMBL" id="DAAFPE010000003">
    <property type="protein sequence ID" value="HAB0957081.1"/>
    <property type="molecule type" value="Genomic_DNA"/>
</dbReference>
<evidence type="ECO:0000313" key="29">
    <source>
        <dbReference type="EMBL" id="HAB3196181.1"/>
    </source>
</evidence>
<evidence type="ECO:0000313" key="52">
    <source>
        <dbReference type="EMBL" id="HAB3305398.1"/>
    </source>
</evidence>
<evidence type="ECO:0000313" key="15">
    <source>
        <dbReference type="EMBL" id="HAB1409827.1"/>
    </source>
</evidence>
<evidence type="ECO:0000313" key="3">
    <source>
        <dbReference type="EMBL" id="HAB1308091.1"/>
    </source>
</evidence>
<dbReference type="EMBL" id="DAAGIK010000014">
    <property type="protein sequence ID" value="HAB3186987.1"/>
    <property type="molecule type" value="Genomic_DNA"/>
</dbReference>
<evidence type="ECO:0000313" key="49">
    <source>
        <dbReference type="EMBL" id="HAB3290550.1"/>
    </source>
</evidence>
<dbReference type="EMBL" id="DAAFSV010000015">
    <property type="protein sequence ID" value="HAB1309618.1"/>
    <property type="molecule type" value="Genomic_DNA"/>
</dbReference>
<evidence type="ECO:0000313" key="61">
    <source>
        <dbReference type="EMBL" id="HAE0497581.1"/>
    </source>
</evidence>
<evidence type="ECO:0000313" key="43">
    <source>
        <dbReference type="EMBL" id="HAB3251116.1"/>
    </source>
</evidence>
<dbReference type="EMBL" id="DAAFTC010000008">
    <property type="protein sequence ID" value="HAB1367382.1"/>
    <property type="molecule type" value="Genomic_DNA"/>
</dbReference>
<dbReference type="EMBL" id="DAAGJA010000008">
    <property type="protein sequence ID" value="HAB3267982.1"/>
    <property type="molecule type" value="Genomic_DNA"/>
</dbReference>
<dbReference type="EMBL" id="DAAGJB010000007">
    <property type="protein sequence ID" value="HAB3263260.1"/>
    <property type="molecule type" value="Genomic_DNA"/>
</dbReference>
<dbReference type="EMBL" id="DAAGIH010000008">
    <property type="protein sequence ID" value="HAB3162864.1"/>
    <property type="molecule type" value="Genomic_DNA"/>
</dbReference>
<dbReference type="EMBL" id="DAAFSW010000008">
    <property type="protein sequence ID" value="HAB1321823.1"/>
    <property type="molecule type" value="Genomic_DNA"/>
</dbReference>
<gene>
    <name evidence="61" type="ORF">G2282_24100</name>
    <name evidence="56" type="ORF">G2322_03315</name>
    <name evidence="57" type="ORF">G2322_20570</name>
    <name evidence="64" type="ORF">G2684_11185</name>
    <name evidence="60" type="ORF">G2699_11850</name>
    <name evidence="58" type="ORF">G2710_17095</name>
    <name evidence="59" type="ORF">G2710_19120</name>
    <name evidence="62" type="ORF">G2863_10975</name>
    <name evidence="63" type="ORF">G2863_17570</name>
    <name evidence="54" type="ORF">GB638_03235</name>
    <name evidence="55" type="ORF">GB638_17935</name>
    <name evidence="1" type="ORF">GI574_07110</name>
    <name evidence="2" type="ORF">GI574_16810</name>
    <name evidence="8" type="ORF">GI656_15425</name>
    <name evidence="9" type="ORF">GI656_23610</name>
    <name evidence="7" type="ORF">GI657_19015</name>
    <name evidence="14" type="ORF">GI658_14920</name>
    <name evidence="15" type="ORF">GI658_19500</name>
    <name evidence="10" type="ORF">GI661_18090</name>
    <name evidence="11" type="ORF">GI661_20010</name>
    <name evidence="3" type="ORF">GI664_10070</name>
    <name evidence="4" type="ORF">GI664_18180</name>
    <name evidence="5" type="ORF">GI666_10555</name>
    <name evidence="6" type="ORF">GI666_18630</name>
    <name evidence="12" type="ORF">GI672_11570</name>
    <name evidence="13" type="ORF">GI672_19015</name>
    <name evidence="16" type="ORF">GJF11_23685</name>
    <name evidence="18" type="ORF">GJG03_10115</name>
    <name evidence="19" type="ORF">GJG03_18290</name>
    <name evidence="17" type="ORF">GJG05_11355</name>
    <name evidence="20" type="ORF">GJG07_23270</name>
    <name evidence="21" type="ORF">GJG07_23525</name>
    <name evidence="22" type="ORF">GJG10_12830</name>
    <name evidence="23" type="ORF">GJG10_19805</name>
    <name evidence="24" type="ORF">GJG11_09965</name>
    <name evidence="25" type="ORF">GJG11_17880</name>
    <name evidence="28" type="ORF">GJG13_09410</name>
    <name evidence="29" type="ORF">GJG13_18160</name>
    <name evidence="30" type="ORF">GJG14_11650</name>
    <name evidence="31" type="ORF">GJG14_18925</name>
    <name evidence="26" type="ORF">GJG15_11345</name>
    <name evidence="27" type="ORF">GJG15_18420</name>
    <name evidence="34" type="ORF">GJG16_07630</name>
    <name evidence="35" type="ORF">GJG16_12715</name>
    <name evidence="32" type="ORF">GJG17_11435</name>
    <name evidence="33" type="ORF">GJG17_18475</name>
    <name evidence="38" type="ORF">GJG24_17920</name>
    <name evidence="39" type="ORF">GJG24_17925</name>
    <name evidence="36" type="ORF">GJG25_11955</name>
    <name evidence="37" type="ORF">GJG25_19230</name>
    <name evidence="40" type="ORF">GJG26_11930</name>
    <name evidence="41" type="ORF">GJG26_19135</name>
    <name evidence="46" type="ORF">GJG28_12105</name>
    <name evidence="47" type="ORF">GJG28_18630</name>
    <name evidence="44" type="ORF">GJG29_10865</name>
    <name evidence="45" type="ORF">GJG29_18890</name>
    <name evidence="42" type="ORF">GJG30_12820</name>
    <name evidence="43" type="ORF">GJG30_19005</name>
    <name evidence="48" type="ORF">GJG35_24110</name>
    <name evidence="49" type="ORF">GJG37_11295</name>
    <name evidence="50" type="ORF">GJG37_18535</name>
    <name evidence="51" type="ORF">GJG40_11450</name>
    <name evidence="52" type="ORF">GJG40_18530</name>
    <name evidence="53" type="ORF">GJG71_19020</name>
</gene>
<dbReference type="EMBL" id="DAAGJA010000014">
    <property type="protein sequence ID" value="HAB3269212.1"/>
    <property type="molecule type" value="Genomic_DNA"/>
</dbReference>
<evidence type="ECO:0000313" key="21">
    <source>
        <dbReference type="EMBL" id="HAB3155860.1"/>
    </source>
</evidence>
<dbReference type="EMBL" id="DAAGIM010000014">
    <property type="protein sequence ID" value="HAB3223645.1"/>
    <property type="molecule type" value="Genomic_DNA"/>
</dbReference>
<dbReference type="EMBL" id="DAAGIC010000055">
    <property type="protein sequence ID" value="HAB3155820.1"/>
    <property type="molecule type" value="Genomic_DNA"/>
</dbReference>
<name>A0A6X6TD63_SALEN</name>
<evidence type="ECO:0000313" key="63">
    <source>
        <dbReference type="EMBL" id="HAE1068840.1"/>
    </source>
</evidence>
<dbReference type="EMBL" id="DAAGJG010000014">
    <property type="protein sequence ID" value="HAB3291917.1"/>
    <property type="molecule type" value="Genomic_DNA"/>
</dbReference>
<dbReference type="EMBL" id="DAAGIM010000007">
    <property type="protein sequence ID" value="HAB3222311.1"/>
    <property type="molecule type" value="Genomic_DNA"/>
</dbReference>
<dbReference type="EMBL" id="DAAGIB010000007">
    <property type="protein sequence ID" value="HAB3135198.1"/>
    <property type="molecule type" value="Genomic_DNA"/>
</dbReference>
<evidence type="ECO:0000313" key="41">
    <source>
        <dbReference type="EMBL" id="HAB3242017.1"/>
    </source>
</evidence>
<reference evidence="1" key="2">
    <citation type="submission" date="2019-02" db="EMBL/GenBank/DDBJ databases">
        <authorList>
            <consortium name="NCBI Pathogen Detection Project"/>
        </authorList>
    </citation>
    <scope>NUCLEOTIDE SEQUENCE</scope>
    <source>
        <strain evidence="61">ILBSalm5409893</strain>
        <strain evidence="56">ILBSalm5409902</strain>
        <strain evidence="64">ILBSalm5409963</strain>
        <strain evidence="60">ILBSalm5409966</strain>
        <strain evidence="58">ILBSalm5410068</strain>
        <strain evidence="62">ILBSalm5410087</strain>
        <strain evidence="16">ILBSalm5410224</strain>
        <strain evidence="7">ILBSalm5516340</strain>
        <strain evidence="18">ILBSalm5516341</strain>
        <strain evidence="30">ILBSalm5516343</strain>
        <strain evidence="26">ILBSalm5516346</strain>
        <strain evidence="17">ILBSalm5516347</strain>
        <strain evidence="10">ILBSalm5516349</strain>
        <strain evidence="34">ILBSalm5516350</strain>
        <strain evidence="32">ILBSalm5516353</strain>
        <strain evidence="20">ILBSalm5516354</strain>
        <strain evidence="38">ILBSalm5516355</strain>
        <strain evidence="36">ILBSalm5516358</strain>
        <strain evidence="40">ILBSalm5516361</strain>
        <strain evidence="14">ILBSalm5516362</strain>
        <strain evidence="22">ILBSalm5516366</strain>
        <strain evidence="46">ILBSalm5516367</strain>
        <strain evidence="8">ILBSalm5516369</strain>
        <strain evidence="5">ILBSalm5516370</strain>
        <strain evidence="1">ILBSalm5516372</strain>
        <strain evidence="42">ILBSalm5516373</strain>
        <strain evidence="24">ILBSalm5516375</strain>
        <strain evidence="3">ILBSalm5516377</strain>
        <strain evidence="28">ILBSalm5516381</strain>
        <strain evidence="44">ILBSalm5516383</strain>
        <strain evidence="48">ILBSalm5516439</strain>
        <strain evidence="49">ILBSalm5516442</strain>
        <strain evidence="53">ILBSalm5516449</strain>
        <strain evidence="51">ILBSalm5516451</strain>
        <strain evidence="12">ILBSalm5516456</strain>
        <strain evidence="54">Salmonella enterica</strain>
    </source>
</reference>
<dbReference type="EMBL" id="DAAQPH010000016">
    <property type="protein sequence ID" value="HAE0290481.1"/>
    <property type="molecule type" value="Genomic_DNA"/>
</dbReference>
<comment type="caution">
    <text evidence="1">The sequence shown here is derived from an EMBL/GenBank/DDBJ whole genome shotgun (WGS) entry which is preliminary data.</text>
</comment>
<dbReference type="EMBL" id="DAAFSW010000016">
    <property type="protein sequence ID" value="HAB1323349.1"/>
    <property type="molecule type" value="Genomic_DNA"/>
</dbReference>
<evidence type="ECO:0000313" key="2">
    <source>
        <dbReference type="EMBL" id="HAB0958932.1"/>
    </source>
</evidence>
<evidence type="ECO:0000313" key="44">
    <source>
        <dbReference type="EMBL" id="HAB3263260.1"/>
    </source>
</evidence>
<dbReference type="EMBL" id="DAAGIV010000015">
    <property type="protein sequence ID" value="HAB3242017.1"/>
    <property type="molecule type" value="Genomic_DNA"/>
</dbReference>
<evidence type="ECO:0000313" key="10">
    <source>
        <dbReference type="EMBL" id="HAB1359576.1"/>
    </source>
</evidence>
<sequence length="24" mass="2590">GQYTTSASVWPLVMVSRSGSNFTN</sequence>
<dbReference type="EMBL" id="DAAGIP010000004">
    <property type="protein sequence ID" value="HAB3226180.1"/>
    <property type="molecule type" value="Genomic_DNA"/>
</dbReference>
<dbReference type="EMBL" id="DAAFSS010000019">
    <property type="protein sequence ID" value="HAB1359940.1"/>
    <property type="molecule type" value="Genomic_DNA"/>
</dbReference>
<evidence type="ECO:0000313" key="57">
    <source>
        <dbReference type="EMBL" id="HAE0073584.1"/>
    </source>
</evidence>
<evidence type="ECO:0000313" key="16">
    <source>
        <dbReference type="EMBL" id="HAB2791989.1"/>
    </source>
</evidence>
<evidence type="ECO:0000313" key="36">
    <source>
        <dbReference type="EMBL" id="HAB3231624.1"/>
    </source>
</evidence>
<dbReference type="EMBL" id="DAAFSN010000014">
    <property type="protein sequence ID" value="HAB1340883.1"/>
    <property type="molecule type" value="Genomic_DNA"/>
</dbReference>
<evidence type="ECO:0000313" key="11">
    <source>
        <dbReference type="EMBL" id="HAB1359940.1"/>
    </source>
</evidence>
<dbReference type="EMBL" id="DAAFSP010000013">
    <property type="protein sequence ID" value="HAB1409827.1"/>
    <property type="molecule type" value="Genomic_DNA"/>
</dbReference>
<evidence type="ECO:0000313" key="64">
    <source>
        <dbReference type="EMBL" id="HAE1186501.1"/>
    </source>
</evidence>
<evidence type="ECO:0000313" key="1">
    <source>
        <dbReference type="EMBL" id="HAB0957081.1"/>
    </source>
</evidence>
<proteinExistence type="predicted"/>
<evidence type="ECO:0000313" key="56">
    <source>
        <dbReference type="EMBL" id="HAE0070305.1"/>
    </source>
</evidence>
<dbReference type="EMBL" id="DAAQQY010000046">
    <property type="protein sequence ID" value="HAE0497581.1"/>
    <property type="molecule type" value="Genomic_DNA"/>
</dbReference>
<dbReference type="EMBL" id="DAAGIJ010000007">
    <property type="protein sequence ID" value="HAB3194532.1"/>
    <property type="molecule type" value="Genomic_DNA"/>
</dbReference>
<evidence type="ECO:0000313" key="47">
    <source>
        <dbReference type="EMBL" id="HAB3269212.1"/>
    </source>
</evidence>
<organism evidence="1">
    <name type="scientific">Salmonella enteritidis</name>
    <dbReference type="NCBI Taxonomy" id="149539"/>
    <lineage>
        <taxon>Bacteria</taxon>
        <taxon>Pseudomonadati</taxon>
        <taxon>Pseudomonadota</taxon>
        <taxon>Gammaproteobacteria</taxon>
        <taxon>Enterobacterales</taxon>
        <taxon>Enterobacteriaceae</taxon>
        <taxon>Salmonella</taxon>
    </lineage>
</organism>
<evidence type="ECO:0000313" key="34">
    <source>
        <dbReference type="EMBL" id="HAB3226180.1"/>
    </source>
</evidence>
<dbReference type="EMBL" id="DAAHGP010000001">
    <property type="protein sequence ID" value="HAB6024567.1"/>
    <property type="molecule type" value="Genomic_DNA"/>
</dbReference>
<dbReference type="EMBL" id="DAAFTC010000015">
    <property type="protein sequence ID" value="HAB1368778.1"/>
    <property type="molecule type" value="Genomic_DNA"/>
</dbReference>
<dbReference type="EMBL" id="DAAGJJ010000007">
    <property type="protein sequence ID" value="HAB3304058.1"/>
    <property type="molecule type" value="Genomic_DNA"/>
</dbReference>
<evidence type="ECO:0000313" key="30">
    <source>
        <dbReference type="EMBL" id="HAB3208514.1"/>
    </source>
</evidence>
<evidence type="ECO:0000313" key="24">
    <source>
        <dbReference type="EMBL" id="HAB3171621.1"/>
    </source>
</evidence>
<evidence type="ECO:0000313" key="31">
    <source>
        <dbReference type="EMBL" id="HAB3209891.1"/>
    </source>
</evidence>
<evidence type="ECO:0000313" key="13">
    <source>
        <dbReference type="EMBL" id="HAB1368778.1"/>
    </source>
</evidence>
<dbReference type="EMBL" id="DAAGIY010000008">
    <property type="protein sequence ID" value="HAB3249946.1"/>
    <property type="molecule type" value="Genomic_DNA"/>
</dbReference>
<accession>A0A6X6TD63</accession>
<dbReference type="EMBL" id="DAAFSN010000048">
    <property type="protein sequence ID" value="HAB1342443.1"/>
    <property type="molecule type" value="Genomic_DNA"/>
</dbReference>
<dbReference type="EMBL" id="DAAGHY010000007">
    <property type="protein sequence ID" value="HAB3139509.1"/>
    <property type="molecule type" value="Genomic_DNA"/>
</dbReference>
<dbReference type="EMBL" id="DAAGIT010000014">
    <property type="protein sequence ID" value="HAB3237260.1"/>
    <property type="molecule type" value="Genomic_DNA"/>
</dbReference>
<dbReference type="EMBL" id="DAAQNJ010000018">
    <property type="protein sequence ID" value="HAE0073584.1"/>
    <property type="molecule type" value="Genomic_DNA"/>
</dbReference>
<evidence type="ECO:0000313" key="55">
    <source>
        <dbReference type="EMBL" id="HAB6027368.1"/>
    </source>
</evidence>
<evidence type="ECO:0000313" key="45">
    <source>
        <dbReference type="EMBL" id="HAB3264766.1"/>
    </source>
</evidence>
<protein>
    <submittedName>
        <fullName evidence="1">Host specificity protein</fullName>
    </submittedName>
</protein>
<evidence type="ECO:0000313" key="42">
    <source>
        <dbReference type="EMBL" id="HAB3249946.1"/>
    </source>
</evidence>
<evidence type="ECO:0000313" key="20">
    <source>
        <dbReference type="EMBL" id="HAB3155820.1"/>
    </source>
</evidence>
<dbReference type="EMBL" id="DAAGJJ010000014">
    <property type="protein sequence ID" value="HAB3305398.1"/>
    <property type="molecule type" value="Genomic_DNA"/>
</dbReference>
<evidence type="ECO:0000313" key="26">
    <source>
        <dbReference type="EMBL" id="HAB3185647.1"/>
    </source>
</evidence>
<dbReference type="EMBL" id="DAAQWS010000007">
    <property type="protein sequence ID" value="HAE1186501.1"/>
    <property type="molecule type" value="Genomic_DNA"/>
</dbReference>
<dbReference type="EMBL" id="DAAGEH010000041">
    <property type="protein sequence ID" value="HAB2791989.1"/>
    <property type="molecule type" value="Genomic_DNA"/>
</dbReference>
<evidence type="ECO:0000313" key="35">
    <source>
        <dbReference type="EMBL" id="HAB3227150.1"/>
    </source>
</evidence>
<dbReference type="EMBL" id="DAAFPE010000013">
    <property type="protein sequence ID" value="HAB0958932.1"/>
    <property type="molecule type" value="Genomic_DNA"/>
</dbReference>
<evidence type="ECO:0000313" key="39">
    <source>
        <dbReference type="EMBL" id="HAB3237261.1"/>
    </source>
</evidence>
<evidence type="ECO:0000313" key="8">
    <source>
        <dbReference type="EMBL" id="HAB1340883.1"/>
    </source>
</evidence>
<dbReference type="EMBL" id="DAAQVU010000014">
    <property type="protein sequence ID" value="HAE1068840.1"/>
    <property type="molecule type" value="Genomic_DNA"/>
</dbReference>
<evidence type="ECO:0000313" key="4">
    <source>
        <dbReference type="EMBL" id="HAB1309618.1"/>
    </source>
</evidence>
<dbReference type="EMBL" id="DAAFSV010000007">
    <property type="protein sequence ID" value="HAB1308091.1"/>
    <property type="molecule type" value="Genomic_DNA"/>
</dbReference>
<evidence type="ECO:0000313" key="19">
    <source>
        <dbReference type="EMBL" id="HAB3141057.1"/>
    </source>
</evidence>
<dbReference type="EMBL" id="DAAGIG010000007">
    <property type="protein sequence ID" value="HAB3171621.1"/>
    <property type="molecule type" value="Genomic_DNA"/>
</dbReference>
<evidence type="ECO:0000313" key="60">
    <source>
        <dbReference type="EMBL" id="HAE0357864.1"/>
    </source>
</evidence>
<evidence type="ECO:0000313" key="59">
    <source>
        <dbReference type="EMBL" id="HAE0290867.1"/>
    </source>
</evidence>
<evidence type="ECO:0000313" key="46">
    <source>
        <dbReference type="EMBL" id="HAB3267982.1"/>
    </source>
</evidence>
<evidence type="ECO:0000313" key="12">
    <source>
        <dbReference type="EMBL" id="HAB1367382.1"/>
    </source>
</evidence>
<dbReference type="EMBL" id="DAAQNJ010000001">
    <property type="protein sequence ID" value="HAE0070305.1"/>
    <property type="molecule type" value="Genomic_DNA"/>
</dbReference>
<evidence type="ECO:0000313" key="48">
    <source>
        <dbReference type="EMBL" id="HAB3283844.1"/>
    </source>
</evidence>
<dbReference type="EMBL" id="DAAGIV010000008">
    <property type="protein sequence ID" value="HAB3240661.1"/>
    <property type="molecule type" value="Genomic_DNA"/>
</dbReference>
<dbReference type="EMBL" id="DAAQVU010000007">
    <property type="protein sequence ID" value="HAE1067587.1"/>
    <property type="molecule type" value="Genomic_DNA"/>
</dbReference>
<evidence type="ECO:0000313" key="14">
    <source>
        <dbReference type="EMBL" id="HAB1408957.1"/>
    </source>
</evidence>
<evidence type="ECO:0000313" key="62">
    <source>
        <dbReference type="EMBL" id="HAE1067587.1"/>
    </source>
</evidence>
<dbReference type="EMBL" id="DAAGJG010000007">
    <property type="protein sequence ID" value="HAB3290550.1"/>
    <property type="molecule type" value="Genomic_DNA"/>
</dbReference>
<evidence type="ECO:0000313" key="7">
    <source>
        <dbReference type="EMBL" id="HAB1336932.1"/>
    </source>
</evidence>
<evidence type="ECO:0000313" key="17">
    <source>
        <dbReference type="EMBL" id="HAB3135198.1"/>
    </source>
</evidence>
<dbReference type="EMBL" id="DAAGJB010000015">
    <property type="protein sequence ID" value="HAB3264766.1"/>
    <property type="molecule type" value="Genomic_DNA"/>
</dbReference>